<evidence type="ECO:0008006" key="2">
    <source>
        <dbReference type="Google" id="ProtNLM"/>
    </source>
</evidence>
<proteinExistence type="predicted"/>
<dbReference type="AlphaFoldDB" id="A0A6C0F3W5"/>
<sequence length="372" mass="44447">MELQKFINKNSDYIKTIRKNDVQVNINKSLNVAIMKYNRNKKDKYDFDKSPWIRYCKGAVVDLDTNKVICVPPKKSDESKDINKIVNEYNSENTYQPLIDGTMINMFYKNDQWHICTRSNIGANNSWDGRIKFKDLFTEINGTKWFDLLDKRNCYSFVFQHVKNRIVTPIIENQIFLIQCYNIASYLYPVKCEQLPTIEGIINVFNITEGQIGDYIQPNDPLYYSIKGLSITSTISESERYSDDKRVKWINPEFNKVLELKPNNNNKFLNYMELCKNERLSEYMYYFQEDNQLFIEYYKKYMNLKMELLNSYIDTHIRKRTTSKELKYVLRPLVYELHGDYLKTKEKINDFKVDAYLKSLPDTRLLFVINRL</sequence>
<organism evidence="1">
    <name type="scientific">viral metagenome</name>
    <dbReference type="NCBI Taxonomy" id="1070528"/>
    <lineage>
        <taxon>unclassified sequences</taxon>
        <taxon>metagenomes</taxon>
        <taxon>organismal metagenomes</taxon>
    </lineage>
</organism>
<protein>
    <recommendedName>
        <fullName evidence="2">RNA ligase</fullName>
    </recommendedName>
</protein>
<reference evidence="1" key="1">
    <citation type="journal article" date="2020" name="Nature">
        <title>Giant virus diversity and host interactions through global metagenomics.</title>
        <authorList>
            <person name="Schulz F."/>
            <person name="Roux S."/>
            <person name="Paez-Espino D."/>
            <person name="Jungbluth S."/>
            <person name="Walsh D.A."/>
            <person name="Denef V.J."/>
            <person name="McMahon K.D."/>
            <person name="Konstantinidis K.T."/>
            <person name="Eloe-Fadrosh E.A."/>
            <person name="Kyrpides N.C."/>
            <person name="Woyke T."/>
        </authorList>
    </citation>
    <scope>NUCLEOTIDE SEQUENCE</scope>
    <source>
        <strain evidence="1">GVMAG-S-ERX555931-87</strain>
    </source>
</reference>
<accession>A0A6C0F3W5</accession>
<dbReference type="EMBL" id="MN738741">
    <property type="protein sequence ID" value="QHT36376.1"/>
    <property type="molecule type" value="Genomic_DNA"/>
</dbReference>
<evidence type="ECO:0000313" key="1">
    <source>
        <dbReference type="EMBL" id="QHT36376.1"/>
    </source>
</evidence>
<name>A0A6C0F3W5_9ZZZZ</name>